<comment type="caution">
    <text evidence="13">The sequence shown here is derived from an EMBL/GenBank/DDBJ whole genome shotgun (WGS) entry which is preliminary data.</text>
</comment>
<dbReference type="PANTHER" id="PTHR42785:SF1">
    <property type="entry name" value="DNA TOPOISOMERASE"/>
    <property type="match status" value="1"/>
</dbReference>
<dbReference type="SUPFAM" id="SSF56712">
    <property type="entry name" value="Prokaryotic type I DNA topoisomerase"/>
    <property type="match status" value="1"/>
</dbReference>
<dbReference type="PROSITE" id="PS50880">
    <property type="entry name" value="TOPRIM"/>
    <property type="match status" value="1"/>
</dbReference>
<dbReference type="HAMAP" id="MF_00952">
    <property type="entry name" value="Topoisom_1_prok"/>
    <property type="match status" value="1"/>
</dbReference>
<protein>
    <recommendedName>
        <fullName evidence="10">DNA topoisomerase 1</fullName>
        <ecNumber evidence="10">5.6.2.1</ecNumber>
    </recommendedName>
    <alternativeName>
        <fullName evidence="10">DNA topoisomerase I</fullName>
    </alternativeName>
</protein>
<dbReference type="InterPro" id="IPR028612">
    <property type="entry name" value="Topoisom_1_IA"/>
</dbReference>
<dbReference type="Gene3D" id="3.40.50.140">
    <property type="match status" value="1"/>
</dbReference>
<dbReference type="PROSITE" id="PS52039">
    <property type="entry name" value="TOPO_IA_2"/>
    <property type="match status" value="1"/>
</dbReference>
<evidence type="ECO:0000256" key="6">
    <source>
        <dbReference type="ARBA" id="ARBA00022842"/>
    </source>
</evidence>
<dbReference type="CDD" id="cd03363">
    <property type="entry name" value="TOPRIM_TopoIA_TopoI"/>
    <property type="match status" value="1"/>
</dbReference>
<evidence type="ECO:0000256" key="9">
    <source>
        <dbReference type="ARBA" id="ARBA00023235"/>
    </source>
</evidence>
<dbReference type="InterPro" id="IPR003602">
    <property type="entry name" value="Topo_IA_DNA-bd_dom"/>
</dbReference>
<dbReference type="NCBIfam" id="TIGR01051">
    <property type="entry name" value="topA_bact"/>
    <property type="match status" value="1"/>
</dbReference>
<feature type="site" description="Interaction with DNA" evidence="10">
    <location>
        <position position="147"/>
    </location>
</feature>
<dbReference type="EMBL" id="MFAE01000005">
    <property type="protein sequence ID" value="OGD67488.1"/>
    <property type="molecule type" value="Genomic_DNA"/>
</dbReference>
<feature type="site" description="Interaction with DNA" evidence="10">
    <location>
        <position position="139"/>
    </location>
</feature>
<dbReference type="InterPro" id="IPR006171">
    <property type="entry name" value="TOPRIM_dom"/>
</dbReference>
<keyword evidence="4" id="KW-0863">Zinc-finger</keyword>
<dbReference type="InterPro" id="IPR023406">
    <property type="entry name" value="Topo_IA_AS"/>
</dbReference>
<dbReference type="GO" id="GO:0006265">
    <property type="term" value="P:DNA topological change"/>
    <property type="evidence" value="ECO:0007669"/>
    <property type="project" value="UniProtKB-UniRule"/>
</dbReference>
<evidence type="ECO:0000256" key="3">
    <source>
        <dbReference type="ARBA" id="ARBA00022723"/>
    </source>
</evidence>
<evidence type="ECO:0000256" key="7">
    <source>
        <dbReference type="ARBA" id="ARBA00023029"/>
    </source>
</evidence>
<dbReference type="GO" id="GO:0003917">
    <property type="term" value="F:DNA topoisomerase type I (single strand cut, ATP-independent) activity"/>
    <property type="evidence" value="ECO:0007669"/>
    <property type="project" value="UniProtKB-UniRule"/>
</dbReference>
<keyword evidence="5" id="KW-0862">Zinc</keyword>
<evidence type="ECO:0000259" key="11">
    <source>
        <dbReference type="PROSITE" id="PS50880"/>
    </source>
</evidence>
<evidence type="ECO:0000256" key="1">
    <source>
        <dbReference type="ARBA" id="ARBA00000213"/>
    </source>
</evidence>
<keyword evidence="7 10" id="KW-0799">Topoisomerase</keyword>
<feature type="active site" description="O-(5'-phospho-DNA)-tyrosine intermediate" evidence="10">
    <location>
        <position position="283"/>
    </location>
</feature>
<evidence type="ECO:0000259" key="12">
    <source>
        <dbReference type="PROSITE" id="PS52039"/>
    </source>
</evidence>
<comment type="similarity">
    <text evidence="2 10">Belongs to the type IA topoisomerase family.</text>
</comment>
<feature type="site" description="Interaction with DNA" evidence="10">
    <location>
        <position position="285"/>
    </location>
</feature>
<accession>A0A1F5EJB0</accession>
<comment type="subunit">
    <text evidence="10">Monomer.</text>
</comment>
<organism evidence="13 14">
    <name type="scientific">Candidatus Campbellbacteria bacterium RIFOXYC2_FULL_35_25</name>
    <dbReference type="NCBI Taxonomy" id="1797582"/>
    <lineage>
        <taxon>Bacteria</taxon>
        <taxon>Candidatus Campbelliibacteriota</taxon>
    </lineage>
</organism>
<sequence length="721" mass="81304">MKLLIVESPAKAKTINKYLGAEYKVASSIGHIRDLPKSNKTAIDIEGGFIPSYETIKGKEKVIKELRDLAKKSDEIILSPDPDREGEAIAWHLSEILKDLKKPLKRVAFNEITEGAIKEALKHPREIDDNLKQAQEARRVLDRLFGYDLSGLIWKKVRYGLSAGRVQSPALRILVEREREIKAFISEDYWVITADVKTKANKIFSLKCAEEPRDKKKVEKILKAGNIDEWKVISIKETEQKRTPKAPFTTSTLQQAASSRLGFAPSKTMMIAQRLYEAGHITYMRTDSTTLSLVAQKQILDVIDKKYGKEFVESRIYKTKSKNAQEAHEAIRPTNAKDEIAGANEEQNRLYKLIWQRTMASQMTDAKLLKSKIITKVGKKEDIPEFNINGSRVLFEGWLLADPAARGDDVELPEVKENEILDLLQINVEDKETQPPQRYSEAGLVKELEKRGIGRPSTYASTIKTIIDRGYVEKINTALKPTDTGEVVSTFLEDHFAKYISDSFTAEMENELDEIANGERKYFDTLKKFYDPFSADVKAKESIEKITNLGDAPAEFKCPECKGPMVIKLSKNGKFMSCAKFPECNGARTIEGEELEGPKETGEPCPNCKSPLVERDGKFGRFIACSNYPKCKYVGKDPELEKKNSTGVKCTECKDGLLTKRLGRFGEFYSCSNYPDCKLAIKAKPTGNLCKMCGKLMMEGTKTIPERCSVKTCPNHRPDRL</sequence>
<evidence type="ECO:0000256" key="10">
    <source>
        <dbReference type="HAMAP-Rule" id="MF_00952"/>
    </source>
</evidence>
<evidence type="ECO:0000256" key="5">
    <source>
        <dbReference type="ARBA" id="ARBA00022833"/>
    </source>
</evidence>
<dbReference type="InterPro" id="IPR000380">
    <property type="entry name" value="Topo_IA"/>
</dbReference>
<dbReference type="SMART" id="SM00493">
    <property type="entry name" value="TOPRIM"/>
    <property type="match status" value="1"/>
</dbReference>
<dbReference type="InterPro" id="IPR013824">
    <property type="entry name" value="Topo_IA_cen_sub1"/>
</dbReference>
<keyword evidence="3" id="KW-0479">Metal-binding</keyword>
<dbReference type="PANTHER" id="PTHR42785">
    <property type="entry name" value="DNA TOPOISOMERASE, TYPE IA, CORE"/>
    <property type="match status" value="1"/>
</dbReference>
<dbReference type="InterPro" id="IPR013825">
    <property type="entry name" value="Topo_IA_cen_sub2"/>
</dbReference>
<dbReference type="SUPFAM" id="SSF57783">
    <property type="entry name" value="Zinc beta-ribbon"/>
    <property type="match status" value="3"/>
</dbReference>
<feature type="site" description="Interaction with DNA" evidence="10">
    <location>
        <position position="154"/>
    </location>
</feature>
<dbReference type="InterPro" id="IPR003601">
    <property type="entry name" value="Topo_IA_2"/>
</dbReference>
<keyword evidence="9 10" id="KW-0413">Isomerase</keyword>
<dbReference type="STRING" id="1797582.A2442_03220"/>
<evidence type="ECO:0000256" key="8">
    <source>
        <dbReference type="ARBA" id="ARBA00023125"/>
    </source>
</evidence>
<reference evidence="13 14" key="1">
    <citation type="journal article" date="2016" name="Nat. Commun.">
        <title>Thousands of microbial genomes shed light on interconnected biogeochemical processes in an aquifer system.</title>
        <authorList>
            <person name="Anantharaman K."/>
            <person name="Brown C.T."/>
            <person name="Hug L.A."/>
            <person name="Sharon I."/>
            <person name="Castelle C.J."/>
            <person name="Probst A.J."/>
            <person name="Thomas B.C."/>
            <person name="Singh A."/>
            <person name="Wilkins M.J."/>
            <person name="Karaoz U."/>
            <person name="Brodie E.L."/>
            <person name="Williams K.H."/>
            <person name="Hubbard S.S."/>
            <person name="Banfield J.F."/>
        </authorList>
    </citation>
    <scope>NUCLEOTIDE SEQUENCE [LARGE SCALE GENOMIC DNA]</scope>
</reference>
<dbReference type="Proteomes" id="UP000179003">
    <property type="component" value="Unassembled WGS sequence"/>
</dbReference>
<dbReference type="InterPro" id="IPR013497">
    <property type="entry name" value="Topo_IA_cen"/>
</dbReference>
<feature type="site" description="Interaction with DNA" evidence="10">
    <location>
        <position position="138"/>
    </location>
</feature>
<comment type="function">
    <text evidence="10">Releases the supercoiling and torsional tension of DNA, which is introduced during the DNA replication and transcription, by transiently cleaving and rejoining one strand of the DNA duplex. Introduces a single-strand break via transesterification at a target site in duplex DNA. The scissile phosphodiester is attacked by the catalytic tyrosine of the enzyme, resulting in the formation of a DNA-(5'-phosphotyrosyl)-enzyme intermediate and the expulsion of a 3'-OH DNA strand. The free DNA strand then undergoes passage around the unbroken strand, thus removing DNA supercoils. Finally, in the religation step, the DNA 3'-OH attacks the covalent intermediate to expel the active-site tyrosine and restore the DNA phosphodiester backbone.</text>
</comment>
<gene>
    <name evidence="10" type="primary">topA</name>
    <name evidence="13" type="ORF">A2442_03220</name>
</gene>
<dbReference type="Pfam" id="PF01396">
    <property type="entry name" value="Zn_ribbon_Top1"/>
    <property type="match status" value="3"/>
</dbReference>
<comment type="catalytic activity">
    <reaction evidence="1 10">
        <text>ATP-independent breakage of single-stranded DNA, followed by passage and rejoining.</text>
        <dbReference type="EC" id="5.6.2.1"/>
    </reaction>
</comment>
<feature type="site" description="Interaction with DNA" evidence="10">
    <location>
        <position position="142"/>
    </location>
</feature>
<dbReference type="PROSITE" id="PS00396">
    <property type="entry name" value="TOPO_IA_1"/>
    <property type="match status" value="1"/>
</dbReference>
<keyword evidence="6" id="KW-0460">Magnesium</keyword>
<evidence type="ECO:0000256" key="2">
    <source>
        <dbReference type="ARBA" id="ARBA00009446"/>
    </source>
</evidence>
<feature type="domain" description="Topo IA-type catalytic" evidence="12">
    <location>
        <begin position="128"/>
        <end position="538"/>
    </location>
</feature>
<proteinExistence type="inferred from homology"/>
<dbReference type="GO" id="GO:0003677">
    <property type="term" value="F:DNA binding"/>
    <property type="evidence" value="ECO:0007669"/>
    <property type="project" value="UniProtKB-KW"/>
</dbReference>
<dbReference type="PRINTS" id="PR00417">
    <property type="entry name" value="PRTPISMRASEI"/>
</dbReference>
<feature type="site" description="Interaction with DNA" evidence="10">
    <location>
        <position position="31"/>
    </location>
</feature>
<evidence type="ECO:0000313" key="14">
    <source>
        <dbReference type="Proteomes" id="UP000179003"/>
    </source>
</evidence>
<evidence type="ECO:0000313" key="13">
    <source>
        <dbReference type="EMBL" id="OGD67488.1"/>
    </source>
</evidence>
<dbReference type="Gene3D" id="2.70.20.10">
    <property type="entry name" value="Topoisomerase I, domain 3"/>
    <property type="match status" value="1"/>
</dbReference>
<dbReference type="SMART" id="SM00437">
    <property type="entry name" value="TOP1Ac"/>
    <property type="match status" value="1"/>
</dbReference>
<dbReference type="SMART" id="SM00436">
    <property type="entry name" value="TOP1Bc"/>
    <property type="match status" value="1"/>
</dbReference>
<dbReference type="Pfam" id="PF01131">
    <property type="entry name" value="Topoisom_bac"/>
    <property type="match status" value="1"/>
</dbReference>
<dbReference type="InterPro" id="IPR013826">
    <property type="entry name" value="Topo_IA_cen_sub3"/>
</dbReference>
<dbReference type="GO" id="GO:0005694">
    <property type="term" value="C:chromosome"/>
    <property type="evidence" value="ECO:0007669"/>
    <property type="project" value="InterPro"/>
</dbReference>
<dbReference type="AlphaFoldDB" id="A0A1F5EJB0"/>
<dbReference type="Pfam" id="PF01751">
    <property type="entry name" value="Toprim"/>
    <property type="match status" value="1"/>
</dbReference>
<feature type="site" description="Interaction with DNA" evidence="10">
    <location>
        <position position="469"/>
    </location>
</feature>
<feature type="region of interest" description="Interaction with DNA" evidence="10">
    <location>
        <begin position="162"/>
        <end position="167"/>
    </location>
</feature>
<dbReference type="Gene3D" id="1.10.290.10">
    <property type="entry name" value="Topoisomerase I, domain 4"/>
    <property type="match status" value="1"/>
</dbReference>
<dbReference type="InterPro" id="IPR034149">
    <property type="entry name" value="TOPRIM_TopoI"/>
</dbReference>
<keyword evidence="8 10" id="KW-0238">DNA-binding</keyword>
<dbReference type="InterPro" id="IPR023405">
    <property type="entry name" value="Topo_IA_core_domain"/>
</dbReference>
<dbReference type="CDD" id="cd00186">
    <property type="entry name" value="TOP1Ac"/>
    <property type="match status" value="1"/>
</dbReference>
<dbReference type="GO" id="GO:0008270">
    <property type="term" value="F:zinc ion binding"/>
    <property type="evidence" value="ECO:0007669"/>
    <property type="project" value="UniProtKB-KW"/>
</dbReference>
<dbReference type="Gene3D" id="1.10.460.10">
    <property type="entry name" value="Topoisomerase I, domain 2"/>
    <property type="match status" value="1"/>
</dbReference>
<evidence type="ECO:0000256" key="4">
    <source>
        <dbReference type="ARBA" id="ARBA00022771"/>
    </source>
</evidence>
<dbReference type="InterPro" id="IPR005733">
    <property type="entry name" value="TopoI_bac-type"/>
</dbReference>
<name>A0A1F5EJB0_9BACT</name>
<dbReference type="EC" id="5.6.2.1" evidence="10"/>
<dbReference type="InterPro" id="IPR013498">
    <property type="entry name" value="Topo_IA_Znf"/>
</dbReference>
<dbReference type="Gene3D" id="3.30.65.10">
    <property type="entry name" value="Bacterial Topoisomerase I, domain 1"/>
    <property type="match status" value="3"/>
</dbReference>
<feature type="domain" description="Toprim" evidence="11">
    <location>
        <begin position="1"/>
        <end position="112"/>
    </location>
</feature>